<keyword evidence="2" id="KW-0496">Mitochondrion</keyword>
<name>A0A1L1YMQ5_9HEMI</name>
<accession>A0A1L1YMQ5</accession>
<gene>
    <name evidence="2" type="primary">atp8</name>
</gene>
<geneLocation type="mitochondrion" evidence="2"/>
<sequence length="49" mass="6075">MAPMNWMILFIMFFLTFILTSNLIYFLYLKNLNMKINKIKMTKNYNKFI</sequence>
<keyword evidence="1" id="KW-1133">Transmembrane helix</keyword>
<dbReference type="EMBL" id="KP722569">
    <property type="protein sequence ID" value="AKM69992.1"/>
    <property type="molecule type" value="Genomic_DNA"/>
</dbReference>
<organism evidence="2">
    <name type="scientific">Saltusaphis sp. YW-2015</name>
    <dbReference type="NCBI Taxonomy" id="1667252"/>
    <lineage>
        <taxon>Eukaryota</taxon>
        <taxon>Metazoa</taxon>
        <taxon>Ecdysozoa</taxon>
        <taxon>Arthropoda</taxon>
        <taxon>Hexapoda</taxon>
        <taxon>Insecta</taxon>
        <taxon>Pterygota</taxon>
        <taxon>Neoptera</taxon>
        <taxon>Paraneoptera</taxon>
        <taxon>Hemiptera</taxon>
        <taxon>Sternorrhyncha</taxon>
        <taxon>Aphidomorpha</taxon>
        <taxon>Aphidoidea</taxon>
        <taxon>Aphididae</taxon>
        <taxon>Saltusaphis</taxon>
    </lineage>
</organism>
<evidence type="ECO:0000313" key="2">
    <source>
        <dbReference type="EMBL" id="AKM69992.1"/>
    </source>
</evidence>
<proteinExistence type="predicted"/>
<keyword evidence="1" id="KW-0472">Membrane</keyword>
<reference evidence="2" key="1">
    <citation type="submission" date="2015-01" db="EMBL/GenBank/DDBJ databases">
        <title>Mitochondrial genomes reveal the phylogenetics of aphids.</title>
        <authorList>
            <person name="Wang Y."/>
            <person name="Chen J."/>
            <person name="Jiang L.-Y."/>
            <person name="Qiao G.-X."/>
        </authorList>
    </citation>
    <scope>NUCLEOTIDE SEQUENCE</scope>
</reference>
<evidence type="ECO:0000256" key="1">
    <source>
        <dbReference type="SAM" id="Phobius"/>
    </source>
</evidence>
<keyword evidence="1" id="KW-0812">Transmembrane</keyword>
<feature type="transmembrane region" description="Helical" evidence="1">
    <location>
        <begin position="6"/>
        <end position="28"/>
    </location>
</feature>
<protein>
    <submittedName>
        <fullName evidence="2">ATP synthase subunit 8</fullName>
    </submittedName>
</protein>
<dbReference type="AlphaFoldDB" id="A0A1L1YMQ5"/>